<evidence type="ECO:0000256" key="4">
    <source>
        <dbReference type="RuleBase" id="RU361153"/>
    </source>
</evidence>
<evidence type="ECO:0000313" key="8">
    <source>
        <dbReference type="Proteomes" id="UP001162640"/>
    </source>
</evidence>
<organism evidence="7 8">
    <name type="scientific">Triparma laevis f. inornata</name>
    <dbReference type="NCBI Taxonomy" id="1714386"/>
    <lineage>
        <taxon>Eukaryota</taxon>
        <taxon>Sar</taxon>
        <taxon>Stramenopiles</taxon>
        <taxon>Ochrophyta</taxon>
        <taxon>Bolidophyceae</taxon>
        <taxon>Parmales</taxon>
        <taxon>Triparmaceae</taxon>
        <taxon>Triparma</taxon>
    </lineage>
</organism>
<dbReference type="EMBL" id="BLQM01000009">
    <property type="protein sequence ID" value="GMH49357.1"/>
    <property type="molecule type" value="Genomic_DNA"/>
</dbReference>
<dbReference type="SUPFAM" id="SSF51445">
    <property type="entry name" value="(Trans)glycosidases"/>
    <property type="match status" value="1"/>
</dbReference>
<evidence type="ECO:0000256" key="1">
    <source>
        <dbReference type="ARBA" id="ARBA00005641"/>
    </source>
</evidence>
<dbReference type="GO" id="GO:0004553">
    <property type="term" value="F:hydrolase activity, hydrolyzing O-glycosyl compounds"/>
    <property type="evidence" value="ECO:0007669"/>
    <property type="project" value="InterPro"/>
</dbReference>
<keyword evidence="2 4" id="KW-0378">Hydrolase</keyword>
<comment type="similarity">
    <text evidence="1 4">Belongs to the glycosyl hydrolase 5 (cellulase A) family.</text>
</comment>
<sequence>MKFLSLLSLALLGHSGHASSRDVTVVDGKFINTATNSTELLLGTNVVVKGWPWLPSTDGTSSCKDVADTETICETWNEYDIKSMKDSGYNMIRLSVIWTGGQPTEELKLDEDFTQRLDSILNLAHDNDIRVILDLHQDAISTATCGEGVPMWYVQKHLPHLIGVPVIGIESKLTGECSVTDLKSWKMYAGDDEYNIKNKCCVGINTPGPWGEQTIPTVGVQTVFAHLVGTSDGRQAYSNYVKMLTEFVKPYKAVVGFELMNEPPFFGGIKFETDWLYELYKACYDVIRGIDGELGVGISDYGSVAKYVDDRHLRSKDLKEWLKSTNGLMYTFHWYSSGFGEFETAMDNAVALSEFWNAAPVLTEFSYDQDREKDLQAWDMNWAYYQWDSYCSVPKGVIKNSECEVGDVGCQFGACIT</sequence>
<keyword evidence="5" id="KW-0732">Signal</keyword>
<dbReference type="PANTHER" id="PTHR31308:SF3">
    <property type="entry name" value="ENDOGLYCOCERAMIDASE"/>
    <property type="match status" value="1"/>
</dbReference>
<dbReference type="InterPro" id="IPR052066">
    <property type="entry name" value="Glycosphingolipid_Hydrolases"/>
</dbReference>
<gene>
    <name evidence="7" type="ORF">TL16_g00496</name>
</gene>
<evidence type="ECO:0000256" key="2">
    <source>
        <dbReference type="ARBA" id="ARBA00022801"/>
    </source>
</evidence>
<dbReference type="AlphaFoldDB" id="A0A9W6ZDL8"/>
<feature type="signal peptide" evidence="5">
    <location>
        <begin position="1"/>
        <end position="20"/>
    </location>
</feature>
<protein>
    <recommendedName>
        <fullName evidence="6">Glycoside hydrolase family 5 domain-containing protein</fullName>
    </recommendedName>
</protein>
<dbReference type="Gene3D" id="3.20.20.80">
    <property type="entry name" value="Glycosidases"/>
    <property type="match status" value="1"/>
</dbReference>
<dbReference type="Pfam" id="PF00150">
    <property type="entry name" value="Cellulase"/>
    <property type="match status" value="2"/>
</dbReference>
<evidence type="ECO:0000256" key="3">
    <source>
        <dbReference type="ARBA" id="ARBA00023295"/>
    </source>
</evidence>
<dbReference type="GO" id="GO:0000272">
    <property type="term" value="P:polysaccharide catabolic process"/>
    <property type="evidence" value="ECO:0007669"/>
    <property type="project" value="InterPro"/>
</dbReference>
<evidence type="ECO:0000259" key="6">
    <source>
        <dbReference type="Pfam" id="PF00150"/>
    </source>
</evidence>
<dbReference type="InterPro" id="IPR017853">
    <property type="entry name" value="GH"/>
</dbReference>
<dbReference type="Proteomes" id="UP001162640">
    <property type="component" value="Unassembled WGS sequence"/>
</dbReference>
<comment type="caution">
    <text evidence="7">The sequence shown here is derived from an EMBL/GenBank/DDBJ whole genome shotgun (WGS) entry which is preliminary data.</text>
</comment>
<dbReference type="InterPro" id="IPR001547">
    <property type="entry name" value="Glyco_hydro_5"/>
</dbReference>
<reference evidence="8" key="1">
    <citation type="journal article" date="2023" name="Commun. Biol.">
        <title>Genome analysis of Parmales, the sister group of diatoms, reveals the evolutionary specialization of diatoms from phago-mixotrophs to photoautotrophs.</title>
        <authorList>
            <person name="Ban H."/>
            <person name="Sato S."/>
            <person name="Yoshikawa S."/>
            <person name="Yamada K."/>
            <person name="Nakamura Y."/>
            <person name="Ichinomiya M."/>
            <person name="Sato N."/>
            <person name="Blanc-Mathieu R."/>
            <person name="Endo H."/>
            <person name="Kuwata A."/>
            <person name="Ogata H."/>
        </authorList>
    </citation>
    <scope>NUCLEOTIDE SEQUENCE [LARGE SCALE GENOMIC DNA]</scope>
</reference>
<evidence type="ECO:0000256" key="5">
    <source>
        <dbReference type="SAM" id="SignalP"/>
    </source>
</evidence>
<keyword evidence="3 4" id="KW-0326">Glycosidase</keyword>
<feature type="chain" id="PRO_5040733079" description="Glycoside hydrolase family 5 domain-containing protein" evidence="5">
    <location>
        <begin position="21"/>
        <end position="417"/>
    </location>
</feature>
<feature type="domain" description="Glycoside hydrolase family 5" evidence="6">
    <location>
        <begin position="76"/>
        <end position="150"/>
    </location>
</feature>
<feature type="domain" description="Glycoside hydrolase family 5" evidence="6">
    <location>
        <begin position="236"/>
        <end position="358"/>
    </location>
</feature>
<proteinExistence type="inferred from homology"/>
<dbReference type="PANTHER" id="PTHR31308">
    <property type="match status" value="1"/>
</dbReference>
<accession>A0A9W6ZDL8</accession>
<evidence type="ECO:0000313" key="7">
    <source>
        <dbReference type="EMBL" id="GMH49357.1"/>
    </source>
</evidence>
<name>A0A9W6ZDL8_9STRA</name>